<reference evidence="1" key="1">
    <citation type="submission" date="2018-02" db="EMBL/GenBank/DDBJ databases">
        <authorList>
            <person name="Cohen D.B."/>
            <person name="Kent A.D."/>
        </authorList>
    </citation>
    <scope>NUCLEOTIDE SEQUENCE</scope>
</reference>
<proteinExistence type="predicted"/>
<accession>A0A2N9EIH1</accession>
<evidence type="ECO:0000313" key="1">
    <source>
        <dbReference type="EMBL" id="SPC74555.1"/>
    </source>
</evidence>
<dbReference type="EMBL" id="OIVN01000113">
    <property type="protein sequence ID" value="SPC74555.1"/>
    <property type="molecule type" value="Genomic_DNA"/>
</dbReference>
<organism evidence="1">
    <name type="scientific">Fagus sylvatica</name>
    <name type="common">Beechnut</name>
    <dbReference type="NCBI Taxonomy" id="28930"/>
    <lineage>
        <taxon>Eukaryota</taxon>
        <taxon>Viridiplantae</taxon>
        <taxon>Streptophyta</taxon>
        <taxon>Embryophyta</taxon>
        <taxon>Tracheophyta</taxon>
        <taxon>Spermatophyta</taxon>
        <taxon>Magnoliopsida</taxon>
        <taxon>eudicotyledons</taxon>
        <taxon>Gunneridae</taxon>
        <taxon>Pentapetalae</taxon>
        <taxon>rosids</taxon>
        <taxon>fabids</taxon>
        <taxon>Fagales</taxon>
        <taxon>Fagaceae</taxon>
        <taxon>Fagus</taxon>
    </lineage>
</organism>
<name>A0A2N9EIH1_FAGSY</name>
<sequence>MVGLCRFHGFYGVGCAVFLGTVSSNTMDGEVRSWSCEMEVGGARMAHDQRWVAKPRVAMSKLQPVVV</sequence>
<protein>
    <submittedName>
        <fullName evidence="1">Uncharacterized protein</fullName>
    </submittedName>
</protein>
<dbReference type="AlphaFoldDB" id="A0A2N9EIH1"/>
<gene>
    <name evidence="1" type="ORF">FSB_LOCUS2437</name>
</gene>